<dbReference type="EMBL" id="AWUE01018627">
    <property type="protein sequence ID" value="OMO79179.1"/>
    <property type="molecule type" value="Genomic_DNA"/>
</dbReference>
<protein>
    <submittedName>
        <fullName evidence="2">Uncharacterized protein</fullName>
    </submittedName>
</protein>
<accession>A0A1R3I9D8</accession>
<dbReference type="Proteomes" id="UP000187203">
    <property type="component" value="Unassembled WGS sequence"/>
</dbReference>
<evidence type="ECO:0000313" key="2">
    <source>
        <dbReference type="EMBL" id="OMO79179.1"/>
    </source>
</evidence>
<keyword evidence="3" id="KW-1185">Reference proteome</keyword>
<dbReference type="AlphaFoldDB" id="A0A1R3I9D8"/>
<organism evidence="2 3">
    <name type="scientific">Corchorus olitorius</name>
    <dbReference type="NCBI Taxonomy" id="93759"/>
    <lineage>
        <taxon>Eukaryota</taxon>
        <taxon>Viridiplantae</taxon>
        <taxon>Streptophyta</taxon>
        <taxon>Embryophyta</taxon>
        <taxon>Tracheophyta</taxon>
        <taxon>Spermatophyta</taxon>
        <taxon>Magnoliopsida</taxon>
        <taxon>eudicotyledons</taxon>
        <taxon>Gunneridae</taxon>
        <taxon>Pentapetalae</taxon>
        <taxon>rosids</taxon>
        <taxon>malvids</taxon>
        <taxon>Malvales</taxon>
        <taxon>Malvaceae</taxon>
        <taxon>Grewioideae</taxon>
        <taxon>Apeibeae</taxon>
        <taxon>Corchorus</taxon>
    </lineage>
</organism>
<feature type="region of interest" description="Disordered" evidence="1">
    <location>
        <begin position="1"/>
        <end position="65"/>
    </location>
</feature>
<reference evidence="3" key="1">
    <citation type="submission" date="2013-09" db="EMBL/GenBank/DDBJ databases">
        <title>Corchorus olitorius genome sequencing.</title>
        <authorList>
            <person name="Alam M."/>
            <person name="Haque M.S."/>
            <person name="Islam M.S."/>
            <person name="Emdad E.M."/>
            <person name="Islam M.M."/>
            <person name="Ahmed B."/>
            <person name="Halim A."/>
            <person name="Hossen Q.M.M."/>
            <person name="Hossain M.Z."/>
            <person name="Ahmed R."/>
            <person name="Khan M.M."/>
            <person name="Islam R."/>
            <person name="Rashid M.M."/>
            <person name="Khan S.A."/>
            <person name="Rahman M.S."/>
            <person name="Alam M."/>
            <person name="Yahiya A.S."/>
            <person name="Khan M.S."/>
            <person name="Azam M.S."/>
            <person name="Haque T."/>
            <person name="Lashkar M.Z.H."/>
            <person name="Akhand A.I."/>
            <person name="Morshed G."/>
            <person name="Roy S."/>
            <person name="Uddin K.S."/>
            <person name="Rabeya T."/>
            <person name="Hossain A.S."/>
            <person name="Chowdhury A."/>
            <person name="Snigdha A.R."/>
            <person name="Mortoza M.S."/>
            <person name="Matin S.A."/>
            <person name="Hoque S.M.E."/>
            <person name="Islam M.K."/>
            <person name="Roy D.K."/>
            <person name="Haider R."/>
            <person name="Moosa M.M."/>
            <person name="Elias S.M."/>
            <person name="Hasan A.M."/>
            <person name="Jahan S."/>
            <person name="Shafiuddin M."/>
            <person name="Mahmood N."/>
            <person name="Shommy N.S."/>
        </authorList>
    </citation>
    <scope>NUCLEOTIDE SEQUENCE [LARGE SCALE GENOMIC DNA]</scope>
    <source>
        <strain evidence="3">cv. O-4</strain>
    </source>
</reference>
<evidence type="ECO:0000313" key="3">
    <source>
        <dbReference type="Proteomes" id="UP000187203"/>
    </source>
</evidence>
<gene>
    <name evidence="2" type="ORF">COLO4_24512</name>
</gene>
<sequence length="65" mass="7255">METPHKGNHWHSTPGDAYSGKQSKPPNPVIRQGCGQRNMKKRLSRPLEKQVSIASKNSTTKGRTE</sequence>
<proteinExistence type="predicted"/>
<comment type="caution">
    <text evidence="2">The sequence shown here is derived from an EMBL/GenBank/DDBJ whole genome shotgun (WGS) entry which is preliminary data.</text>
</comment>
<evidence type="ECO:0000256" key="1">
    <source>
        <dbReference type="SAM" id="MobiDB-lite"/>
    </source>
</evidence>
<name>A0A1R3I9D8_9ROSI</name>
<feature type="compositionally biased region" description="Polar residues" evidence="1">
    <location>
        <begin position="52"/>
        <end position="65"/>
    </location>
</feature>